<dbReference type="InterPro" id="IPR020946">
    <property type="entry name" value="Flavin_mOase-like"/>
</dbReference>
<keyword evidence="3" id="KW-0560">Oxidoreductase</keyword>
<dbReference type="Gene3D" id="3.50.50.60">
    <property type="entry name" value="FAD/NAD(P)-binding domain"/>
    <property type="match status" value="2"/>
</dbReference>
<dbReference type="InterPro" id="IPR036188">
    <property type="entry name" value="FAD/NAD-bd_sf"/>
</dbReference>
<name>A0A6J6DRE5_9ZZZZ</name>
<keyword evidence="2" id="KW-0274">FAD</keyword>
<gene>
    <name evidence="4" type="ORF">UFOPK1619_00637</name>
</gene>
<dbReference type="Pfam" id="PF00743">
    <property type="entry name" value="FMO-like"/>
    <property type="match status" value="1"/>
</dbReference>
<reference evidence="4" key="1">
    <citation type="submission" date="2020-05" db="EMBL/GenBank/DDBJ databases">
        <authorList>
            <person name="Chiriac C."/>
            <person name="Salcher M."/>
            <person name="Ghai R."/>
            <person name="Kavagutti S V."/>
        </authorList>
    </citation>
    <scope>NUCLEOTIDE SEQUENCE</scope>
</reference>
<dbReference type="SUPFAM" id="SSF51905">
    <property type="entry name" value="FAD/NAD(P)-binding domain"/>
    <property type="match status" value="2"/>
</dbReference>
<keyword evidence="1" id="KW-0285">Flavoprotein</keyword>
<dbReference type="PANTHER" id="PTHR42877:SF4">
    <property type="entry name" value="FAD_NAD(P)-BINDING DOMAIN-CONTAINING PROTEIN-RELATED"/>
    <property type="match status" value="1"/>
</dbReference>
<dbReference type="PRINTS" id="PR00368">
    <property type="entry name" value="FADPNR"/>
</dbReference>
<dbReference type="InterPro" id="IPR051209">
    <property type="entry name" value="FAD-bind_Monooxygenase_sf"/>
</dbReference>
<protein>
    <submittedName>
        <fullName evidence="4">Unannotated protein</fullName>
    </submittedName>
</protein>
<dbReference type="EMBL" id="CAEZTI010000111">
    <property type="protein sequence ID" value="CAB4565465.1"/>
    <property type="molecule type" value="Genomic_DNA"/>
</dbReference>
<evidence type="ECO:0000256" key="2">
    <source>
        <dbReference type="ARBA" id="ARBA00022827"/>
    </source>
</evidence>
<dbReference type="GO" id="GO:0004499">
    <property type="term" value="F:N,N-dimethylaniline monooxygenase activity"/>
    <property type="evidence" value="ECO:0007669"/>
    <property type="project" value="InterPro"/>
</dbReference>
<dbReference type="GO" id="GO:0050660">
    <property type="term" value="F:flavin adenine dinucleotide binding"/>
    <property type="evidence" value="ECO:0007669"/>
    <property type="project" value="InterPro"/>
</dbReference>
<evidence type="ECO:0000313" key="4">
    <source>
        <dbReference type="EMBL" id="CAB4565465.1"/>
    </source>
</evidence>
<dbReference type="PANTHER" id="PTHR42877">
    <property type="entry name" value="L-ORNITHINE N(5)-MONOOXYGENASE-RELATED"/>
    <property type="match status" value="1"/>
</dbReference>
<evidence type="ECO:0000256" key="1">
    <source>
        <dbReference type="ARBA" id="ARBA00022630"/>
    </source>
</evidence>
<dbReference type="PRINTS" id="PR00411">
    <property type="entry name" value="PNDRDTASEI"/>
</dbReference>
<dbReference type="GO" id="GO:0050661">
    <property type="term" value="F:NADP binding"/>
    <property type="evidence" value="ECO:0007669"/>
    <property type="project" value="InterPro"/>
</dbReference>
<dbReference type="AlphaFoldDB" id="A0A6J6DRE5"/>
<proteinExistence type="predicted"/>
<sequence length="636" mass="72554">MARATGTEHDPFDEASIPTLLMCLAQITGDDRWLQEPFLPRRDTNLFHDETGGLPTEIQDEVRSSARQILQEISDNSRQVPLEVDLERFTRMMRTCVAEDVAPEYAPMLLEELGFVNRDVRWATPPVLPPGFKVLIIGAGFAGICAAIKLQALGIPYVVVEKNSDIGGTWFDNNYPDAGVDTPNHFYSYSFAPNTKWKHYFSKRADIWQYARDVAEKFDVVSSIQFSTEVQALQWNTGSHTWTATIANDSHSRTEEFSAVITAVGQLNRPNLAPASGIEHFSGDWFHSAHWNHNVDLRGKRVAVIGTGASAMQFLPTLAATAGDVTIFQRSPQWVRPNSDYHRTVSENTVWLLENMPFYAQWYRFGLFWRFGDGLLRTLRRDPEWQFPERSMNRHNDRHREQLTDHLMQELDGRPDLIEQCLPDYPPYGKRILVDNNWYKTLRQDNVHLITSAVDHVTTTGIVDADGDAHEFDVIILATGFQAGNLLSPIDIRGVSGTPLRDVWGVDDPRAYLGITVPDYPNMFVLVGPNTFVAHGGSIIYQAECEMRYVTDCIRHMIENGISSVEVQQRVHDEYNERVDAEHDQLVWAHSGLHSWYRNSKGRVFSPMPWRFVDYWQMTHDFDESEYKVTLNGDAS</sequence>
<accession>A0A6J6DRE5</accession>
<organism evidence="4">
    <name type="scientific">freshwater metagenome</name>
    <dbReference type="NCBI Taxonomy" id="449393"/>
    <lineage>
        <taxon>unclassified sequences</taxon>
        <taxon>metagenomes</taxon>
        <taxon>ecological metagenomes</taxon>
    </lineage>
</organism>
<evidence type="ECO:0000256" key="3">
    <source>
        <dbReference type="ARBA" id="ARBA00023002"/>
    </source>
</evidence>